<gene>
    <name evidence="13" type="primary">pheS</name>
    <name evidence="15" type="ORF">A2960_02125</name>
</gene>
<dbReference type="GO" id="GO:0005737">
    <property type="term" value="C:cytoplasm"/>
    <property type="evidence" value="ECO:0007669"/>
    <property type="project" value="UniProtKB-SubCell"/>
</dbReference>
<dbReference type="GO" id="GO:0005524">
    <property type="term" value="F:ATP binding"/>
    <property type="evidence" value="ECO:0007669"/>
    <property type="project" value="UniProtKB-UniRule"/>
</dbReference>
<dbReference type="SUPFAM" id="SSF46589">
    <property type="entry name" value="tRNA-binding arm"/>
    <property type="match status" value="1"/>
</dbReference>
<comment type="subunit">
    <text evidence="3 13">Tetramer of two alpha and two beta subunits.</text>
</comment>
<evidence type="ECO:0000256" key="8">
    <source>
        <dbReference type="ARBA" id="ARBA00022840"/>
    </source>
</evidence>
<evidence type="ECO:0000256" key="12">
    <source>
        <dbReference type="ARBA" id="ARBA00049255"/>
    </source>
</evidence>
<evidence type="ECO:0000259" key="14">
    <source>
        <dbReference type="PROSITE" id="PS50862"/>
    </source>
</evidence>
<keyword evidence="6 13" id="KW-0479">Metal-binding</keyword>
<keyword evidence="5 13" id="KW-0436">Ligase</keyword>
<evidence type="ECO:0000256" key="5">
    <source>
        <dbReference type="ARBA" id="ARBA00022598"/>
    </source>
</evidence>
<dbReference type="Pfam" id="PF02912">
    <property type="entry name" value="Phe_tRNA-synt_N"/>
    <property type="match status" value="1"/>
</dbReference>
<keyword evidence="8 13" id="KW-0067">ATP-binding</keyword>
<keyword evidence="4 13" id="KW-0963">Cytoplasm</keyword>
<protein>
    <recommendedName>
        <fullName evidence="13">Phenylalanine--tRNA ligase alpha subunit</fullName>
        <ecNumber evidence="13">6.1.1.20</ecNumber>
    </recommendedName>
    <alternativeName>
        <fullName evidence="13">Phenylalanyl-tRNA synthetase alpha subunit</fullName>
        <shortName evidence="13">PheRS</shortName>
    </alternativeName>
</protein>
<evidence type="ECO:0000256" key="3">
    <source>
        <dbReference type="ARBA" id="ARBA00011209"/>
    </source>
</evidence>
<feature type="domain" description="Aminoacyl-transfer RNA synthetases class-II family profile" evidence="14">
    <location>
        <begin position="112"/>
        <end position="319"/>
    </location>
</feature>
<dbReference type="InterPro" id="IPR010978">
    <property type="entry name" value="tRNA-bd_arm"/>
</dbReference>
<evidence type="ECO:0000313" key="16">
    <source>
        <dbReference type="Proteomes" id="UP000176609"/>
    </source>
</evidence>
<keyword evidence="11 13" id="KW-0030">Aminoacyl-tRNA synthetase</keyword>
<comment type="caution">
    <text evidence="15">The sequence shown here is derived from an EMBL/GenBank/DDBJ whole genome shotgun (WGS) entry which is preliminary data.</text>
</comment>
<keyword evidence="10 13" id="KW-0648">Protein biosynthesis</keyword>
<dbReference type="Pfam" id="PF01409">
    <property type="entry name" value="tRNA-synt_2d"/>
    <property type="match status" value="1"/>
</dbReference>
<dbReference type="HAMAP" id="MF_00281">
    <property type="entry name" value="Phe_tRNA_synth_alpha1"/>
    <property type="match status" value="1"/>
</dbReference>
<evidence type="ECO:0000256" key="11">
    <source>
        <dbReference type="ARBA" id="ARBA00023146"/>
    </source>
</evidence>
<comment type="cofactor">
    <cofactor evidence="13">
        <name>Mg(2+)</name>
        <dbReference type="ChEBI" id="CHEBI:18420"/>
    </cofactor>
    <text evidence="13">Binds 2 magnesium ions per tetramer.</text>
</comment>
<dbReference type="SUPFAM" id="SSF55681">
    <property type="entry name" value="Class II aaRS and biotin synthetases"/>
    <property type="match status" value="1"/>
</dbReference>
<dbReference type="InterPro" id="IPR004188">
    <property type="entry name" value="Phe-tRNA_ligase_II_N"/>
</dbReference>
<name>A0A1F6AQE9_9BACT</name>
<dbReference type="NCBIfam" id="TIGR00468">
    <property type="entry name" value="pheS"/>
    <property type="match status" value="1"/>
</dbReference>
<keyword evidence="7 13" id="KW-0547">Nucleotide-binding</keyword>
<organism evidence="15 16">
    <name type="scientific">Candidatus Gottesmanbacteria bacterium RIFCSPLOWO2_01_FULL_39_12b</name>
    <dbReference type="NCBI Taxonomy" id="1798388"/>
    <lineage>
        <taxon>Bacteria</taxon>
        <taxon>Candidatus Gottesmaniibacteriota</taxon>
    </lineage>
</organism>
<evidence type="ECO:0000256" key="13">
    <source>
        <dbReference type="HAMAP-Rule" id="MF_00281"/>
    </source>
</evidence>
<proteinExistence type="inferred from homology"/>
<dbReference type="CDD" id="cd00496">
    <property type="entry name" value="PheRS_alpha_core"/>
    <property type="match status" value="1"/>
</dbReference>
<dbReference type="PANTHER" id="PTHR11538">
    <property type="entry name" value="PHENYLALANYL-TRNA SYNTHETASE"/>
    <property type="match status" value="1"/>
</dbReference>
<dbReference type="InterPro" id="IPR002319">
    <property type="entry name" value="Phenylalanyl-tRNA_Synthase"/>
</dbReference>
<evidence type="ECO:0000313" key="15">
    <source>
        <dbReference type="EMBL" id="OGG26920.1"/>
    </source>
</evidence>
<dbReference type="GO" id="GO:0000049">
    <property type="term" value="F:tRNA binding"/>
    <property type="evidence" value="ECO:0007669"/>
    <property type="project" value="InterPro"/>
</dbReference>
<dbReference type="EC" id="6.1.1.20" evidence="13"/>
<dbReference type="InterPro" id="IPR006195">
    <property type="entry name" value="aa-tRNA-synth_II"/>
</dbReference>
<dbReference type="GO" id="GO:0004826">
    <property type="term" value="F:phenylalanine-tRNA ligase activity"/>
    <property type="evidence" value="ECO:0007669"/>
    <property type="project" value="UniProtKB-UniRule"/>
</dbReference>
<dbReference type="PANTHER" id="PTHR11538:SF41">
    <property type="entry name" value="PHENYLALANINE--TRNA LIGASE, MITOCHONDRIAL"/>
    <property type="match status" value="1"/>
</dbReference>
<dbReference type="InterPro" id="IPR022911">
    <property type="entry name" value="Phe_tRNA_ligase_alpha1_bac"/>
</dbReference>
<evidence type="ECO:0000256" key="1">
    <source>
        <dbReference type="ARBA" id="ARBA00004496"/>
    </source>
</evidence>
<dbReference type="PROSITE" id="PS50862">
    <property type="entry name" value="AA_TRNA_LIGASE_II"/>
    <property type="match status" value="1"/>
</dbReference>
<dbReference type="GO" id="GO:0000287">
    <property type="term" value="F:magnesium ion binding"/>
    <property type="evidence" value="ECO:0007669"/>
    <property type="project" value="UniProtKB-UniRule"/>
</dbReference>
<dbReference type="AlphaFoldDB" id="A0A1F6AQE9"/>
<comment type="catalytic activity">
    <reaction evidence="12 13">
        <text>tRNA(Phe) + L-phenylalanine + ATP = L-phenylalanyl-tRNA(Phe) + AMP + diphosphate + H(+)</text>
        <dbReference type="Rhea" id="RHEA:19413"/>
        <dbReference type="Rhea" id="RHEA-COMP:9668"/>
        <dbReference type="Rhea" id="RHEA-COMP:9699"/>
        <dbReference type="ChEBI" id="CHEBI:15378"/>
        <dbReference type="ChEBI" id="CHEBI:30616"/>
        <dbReference type="ChEBI" id="CHEBI:33019"/>
        <dbReference type="ChEBI" id="CHEBI:58095"/>
        <dbReference type="ChEBI" id="CHEBI:78442"/>
        <dbReference type="ChEBI" id="CHEBI:78531"/>
        <dbReference type="ChEBI" id="CHEBI:456215"/>
        <dbReference type="EC" id="6.1.1.20"/>
    </reaction>
</comment>
<evidence type="ECO:0000256" key="2">
    <source>
        <dbReference type="ARBA" id="ARBA00010207"/>
    </source>
</evidence>
<feature type="binding site" evidence="13">
    <location>
        <position position="256"/>
    </location>
    <ligand>
        <name>Mg(2+)</name>
        <dbReference type="ChEBI" id="CHEBI:18420"/>
        <note>shared with beta subunit</note>
    </ligand>
</feature>
<dbReference type="EMBL" id="MFJR01000007">
    <property type="protein sequence ID" value="OGG26920.1"/>
    <property type="molecule type" value="Genomic_DNA"/>
</dbReference>
<dbReference type="InterPro" id="IPR045864">
    <property type="entry name" value="aa-tRNA-synth_II/BPL/LPL"/>
</dbReference>
<dbReference type="GO" id="GO:0006432">
    <property type="term" value="P:phenylalanyl-tRNA aminoacylation"/>
    <property type="evidence" value="ECO:0007669"/>
    <property type="project" value="UniProtKB-UniRule"/>
</dbReference>
<comment type="similarity">
    <text evidence="2 13">Belongs to the class-II aminoacyl-tRNA synthetase family. Phe-tRNA synthetase alpha subunit type 1 subfamily.</text>
</comment>
<comment type="subcellular location">
    <subcellularLocation>
        <location evidence="1 13">Cytoplasm</location>
    </subcellularLocation>
</comment>
<accession>A0A1F6AQE9</accession>
<evidence type="ECO:0000256" key="7">
    <source>
        <dbReference type="ARBA" id="ARBA00022741"/>
    </source>
</evidence>
<evidence type="ECO:0000256" key="4">
    <source>
        <dbReference type="ARBA" id="ARBA00022490"/>
    </source>
</evidence>
<evidence type="ECO:0000256" key="6">
    <source>
        <dbReference type="ARBA" id="ARBA00022723"/>
    </source>
</evidence>
<dbReference type="Proteomes" id="UP000176609">
    <property type="component" value="Unassembled WGS sequence"/>
</dbReference>
<sequence length="342" mass="39386">MEETLLKLVDKSKKEISAASTIATLNSIFLNIFGQSGTLMKITKELKHLSEEEKPKIGALINRYKKELENAIKKKKARIIEQETKVDIDVTIPGIRPPLGHLHLVTQAILQISRIFEKIGFTRVRYPEIDWEWYSFESLNMTKDSPARDDFETFFIEADPHPKFGKMVLSPHTSSGQVREMERVGSPPIRMINIAKCYRPNWDISHTPMFHQFEGLVIDKSINITHLKGTFDYFARVFFGPKRKIRLRPFHFQFTEPSFEVDITCGVCDGKGCKLCKEGWLELGGSGMVHPNVLKAGKIDPNIYTGYAFGWGIERTYMMKEGLKIEDLRLLYSNDTRFLDQF</sequence>
<dbReference type="Gene3D" id="3.30.930.10">
    <property type="entry name" value="Bira Bifunctional Protein, Domain 2"/>
    <property type="match status" value="1"/>
</dbReference>
<dbReference type="InterPro" id="IPR004529">
    <property type="entry name" value="Phe-tRNA-synth_IIc_asu"/>
</dbReference>
<evidence type="ECO:0000256" key="9">
    <source>
        <dbReference type="ARBA" id="ARBA00022842"/>
    </source>
</evidence>
<keyword evidence="9 13" id="KW-0460">Magnesium</keyword>
<reference evidence="15 16" key="1">
    <citation type="journal article" date="2016" name="Nat. Commun.">
        <title>Thousands of microbial genomes shed light on interconnected biogeochemical processes in an aquifer system.</title>
        <authorList>
            <person name="Anantharaman K."/>
            <person name="Brown C.T."/>
            <person name="Hug L.A."/>
            <person name="Sharon I."/>
            <person name="Castelle C.J."/>
            <person name="Probst A.J."/>
            <person name="Thomas B.C."/>
            <person name="Singh A."/>
            <person name="Wilkins M.J."/>
            <person name="Karaoz U."/>
            <person name="Brodie E.L."/>
            <person name="Williams K.H."/>
            <person name="Hubbard S.S."/>
            <person name="Banfield J.F."/>
        </authorList>
    </citation>
    <scope>NUCLEOTIDE SEQUENCE [LARGE SCALE GENOMIC DNA]</scope>
</reference>
<evidence type="ECO:0000256" key="10">
    <source>
        <dbReference type="ARBA" id="ARBA00022917"/>
    </source>
</evidence>